<accession>F4GZV7</accession>
<dbReference type="AlphaFoldDB" id="F4GZV7"/>
<proteinExistence type="predicted"/>
<dbReference type="SUPFAM" id="SSF51161">
    <property type="entry name" value="Trimeric LpxA-like enzymes"/>
    <property type="match status" value="1"/>
</dbReference>
<dbReference type="KEGG" id="cfi:Celf_3159"/>
<dbReference type="InterPro" id="IPR011004">
    <property type="entry name" value="Trimer_LpxA-like_sf"/>
</dbReference>
<dbReference type="EMBL" id="CP002666">
    <property type="protein sequence ID" value="AEE47273.1"/>
    <property type="molecule type" value="Genomic_DNA"/>
</dbReference>
<keyword evidence="3" id="KW-1185">Reference proteome</keyword>
<dbReference type="RefSeq" id="WP_013772297.1">
    <property type="nucleotide sequence ID" value="NC_015514.1"/>
</dbReference>
<gene>
    <name evidence="2" type="ordered locus">Celf_3159</name>
</gene>
<dbReference type="Gene3D" id="2.160.10.10">
    <property type="entry name" value="Hexapeptide repeat proteins"/>
    <property type="match status" value="1"/>
</dbReference>
<feature type="region of interest" description="Disordered" evidence="1">
    <location>
        <begin position="1"/>
        <end position="30"/>
    </location>
</feature>
<evidence type="ECO:0000313" key="2">
    <source>
        <dbReference type="EMBL" id="AEE47273.1"/>
    </source>
</evidence>
<dbReference type="eggNOG" id="ENOG5032UI8">
    <property type="taxonomic scope" value="Bacteria"/>
</dbReference>
<sequence length="221" mass="22888">MDTAGRDASREAPAHDPAAHEPAVDDEPRGARGEFLSVAQTRALGRRNTVLDPHSVLVSRFAVVGDGNTFYPGTVLEADERSELVVGHGNVFYPGCFLRAQDGGRLVVGACGEYGPGGVQVLAGEGTTILVGDEVRLMNGPQLVGATHVGDGGQVIGPIRVQSVRLDGGGSHREEDVDARAGVLKGFGLARGLHVGVGEVVNGVGDFAAAPVERQRAYHPA</sequence>
<dbReference type="HOGENOM" id="CLU_112411_0_0_11"/>
<dbReference type="Proteomes" id="UP000008460">
    <property type="component" value="Chromosome"/>
</dbReference>
<name>F4GZV7_CELFA</name>
<protein>
    <submittedName>
        <fullName evidence="2">Uncharacterized protein</fullName>
    </submittedName>
</protein>
<organism evidence="2 3">
    <name type="scientific">Cellulomonas fimi (strain ATCC 484 / DSM 20113 / JCM 1341 / CCUG 24087 / LMG 16345 / NBRC 15513 / NCIMB 8980 / NCTC 7547 / NRS-133)</name>
    <dbReference type="NCBI Taxonomy" id="590998"/>
    <lineage>
        <taxon>Bacteria</taxon>
        <taxon>Bacillati</taxon>
        <taxon>Actinomycetota</taxon>
        <taxon>Actinomycetes</taxon>
        <taxon>Micrococcales</taxon>
        <taxon>Cellulomonadaceae</taxon>
        <taxon>Cellulomonas</taxon>
    </lineage>
</organism>
<reference evidence="2 3" key="1">
    <citation type="submission" date="2011-04" db="EMBL/GenBank/DDBJ databases">
        <title>Complete sequence of Cellulomonas fimi ATCC 484.</title>
        <authorList>
            <consortium name="US DOE Joint Genome Institute"/>
            <person name="Lucas S."/>
            <person name="Han J."/>
            <person name="Lapidus A."/>
            <person name="Cheng J.-F."/>
            <person name="Goodwin L."/>
            <person name="Pitluck S."/>
            <person name="Peters L."/>
            <person name="Chertkov O."/>
            <person name="Detter J.C."/>
            <person name="Han C."/>
            <person name="Tapia R."/>
            <person name="Land M."/>
            <person name="Hauser L."/>
            <person name="Kyrpides N."/>
            <person name="Ivanova N."/>
            <person name="Ovchinnikova G."/>
            <person name="Pagani I."/>
            <person name="Mead D."/>
            <person name="Brumm P."/>
            <person name="Woyke T."/>
        </authorList>
    </citation>
    <scope>NUCLEOTIDE SEQUENCE [LARGE SCALE GENOMIC DNA]</scope>
    <source>
        <strain evidence="3">ATCC 484 / DSM 20113 / JCM 1341 / NBRC 15513 / NCIMB 8980 / NCTC 7547</strain>
    </source>
</reference>
<evidence type="ECO:0000313" key="3">
    <source>
        <dbReference type="Proteomes" id="UP000008460"/>
    </source>
</evidence>
<evidence type="ECO:0000256" key="1">
    <source>
        <dbReference type="SAM" id="MobiDB-lite"/>
    </source>
</evidence>